<dbReference type="HAMAP" id="MF_02128">
    <property type="entry name" value="TMP_kinase"/>
    <property type="match status" value="1"/>
</dbReference>
<dbReference type="PIRSF" id="PIRSF005303">
    <property type="entry name" value="Thiam_monoph_kin"/>
    <property type="match status" value="1"/>
</dbReference>
<feature type="binding site" evidence="2">
    <location>
        <position position="47"/>
    </location>
    <ligand>
        <name>Mg(2+)</name>
        <dbReference type="ChEBI" id="CHEBI:18420"/>
        <label>4</label>
    </ligand>
</feature>
<evidence type="ECO:0000313" key="5">
    <source>
        <dbReference type="EMBL" id="NYT75234.1"/>
    </source>
</evidence>
<keyword evidence="2" id="KW-0547">Nucleotide-binding</keyword>
<feature type="domain" description="PurM-like C-terminal" evidence="4">
    <location>
        <begin position="159"/>
        <end position="302"/>
    </location>
</feature>
<keyword evidence="2" id="KW-0460">Magnesium</keyword>
<dbReference type="Pfam" id="PF02769">
    <property type="entry name" value="AIRS_C"/>
    <property type="match status" value="1"/>
</dbReference>
<dbReference type="Gene3D" id="3.30.1330.10">
    <property type="entry name" value="PurM-like, N-terminal domain"/>
    <property type="match status" value="1"/>
</dbReference>
<proteinExistence type="inferred from homology"/>
<feature type="binding site" evidence="2">
    <location>
        <position position="49"/>
    </location>
    <ligand>
        <name>Mg(2+)</name>
        <dbReference type="ChEBI" id="CHEBI:18420"/>
        <label>1</label>
    </ligand>
</feature>
<comment type="caution">
    <text evidence="5">The sequence shown here is derived from an EMBL/GenBank/DDBJ whole genome shotgun (WGS) entry which is preliminary data.</text>
</comment>
<dbReference type="Pfam" id="PF00586">
    <property type="entry name" value="AIRS"/>
    <property type="match status" value="1"/>
</dbReference>
<dbReference type="GO" id="GO:0009030">
    <property type="term" value="F:thiamine-phosphate kinase activity"/>
    <property type="evidence" value="ECO:0007669"/>
    <property type="project" value="UniProtKB-UniRule"/>
</dbReference>
<feature type="binding site" evidence="2">
    <location>
        <position position="219"/>
    </location>
    <ligand>
        <name>ATP</name>
        <dbReference type="ChEBI" id="CHEBI:30616"/>
    </ligand>
</feature>
<name>A0A7Z0SS53_9GAMM</name>
<accession>A0A7Z0SS53</accession>
<comment type="miscellaneous">
    <text evidence="2">Reaction mechanism of ThiL seems to utilize a direct, inline transfer of the gamma-phosphate of ATP to TMP rather than a phosphorylated enzyme intermediate.</text>
</comment>
<keyword evidence="2" id="KW-0067">ATP-binding</keyword>
<dbReference type="AlphaFoldDB" id="A0A7Z0SS53"/>
<feature type="binding site" evidence="2">
    <location>
        <position position="325"/>
    </location>
    <ligand>
        <name>substrate</name>
    </ligand>
</feature>
<feature type="binding site" evidence="2">
    <location>
        <position position="77"/>
    </location>
    <ligand>
        <name>Mg(2+)</name>
        <dbReference type="ChEBI" id="CHEBI:18420"/>
        <label>2</label>
    </ligand>
</feature>
<feature type="binding site" evidence="2">
    <location>
        <begin position="130"/>
        <end position="131"/>
    </location>
    <ligand>
        <name>ATP</name>
        <dbReference type="ChEBI" id="CHEBI:30616"/>
    </ligand>
</feature>
<dbReference type="SUPFAM" id="SSF55326">
    <property type="entry name" value="PurM N-terminal domain-like"/>
    <property type="match status" value="1"/>
</dbReference>
<dbReference type="NCBIfam" id="TIGR01379">
    <property type="entry name" value="thiL"/>
    <property type="match status" value="1"/>
</dbReference>
<evidence type="ECO:0000256" key="1">
    <source>
        <dbReference type="ARBA" id="ARBA00022977"/>
    </source>
</evidence>
<dbReference type="GO" id="GO:0000287">
    <property type="term" value="F:magnesium ion binding"/>
    <property type="evidence" value="ECO:0007669"/>
    <property type="project" value="UniProtKB-UniRule"/>
</dbReference>
<comment type="caution">
    <text evidence="2">Lacks conserved residue(s) required for the propagation of feature annotation.</text>
</comment>
<comment type="pathway">
    <text evidence="2">Cofactor biosynthesis; thiamine diphosphate biosynthesis; thiamine diphosphate from thiamine phosphate: step 1/1.</text>
</comment>
<feature type="binding site" evidence="2">
    <location>
        <position position="49"/>
    </location>
    <ligand>
        <name>Mg(2+)</name>
        <dbReference type="ChEBI" id="CHEBI:18420"/>
        <label>2</label>
    </ligand>
</feature>
<sequence length="333" mass="34407">MLAEFDLIRRYFMSSQEASTASNGVTLGCGDDATLLLPQAGQQLVVSVDTSVVDVHFPREASAFAVGHRALAVALSDLAAMGATSRWCLMALTLDQRQFANDEATHAWLADYARGFHALCQQHATTLVGGDVTSGELSIGVTVMGELPVGEALTRSGAQAGDLIAVTGALGGGAGGLALWQQGERDLAHPLLSRYLLPQPRLAAGLALRGLATAALDISDGLLADLAHIRDASHVGAVIALDALPLADELESSLGREAALKAALSGGDDYELLVTLGADDVAEAQQRLVPLGLSLTVIGHCCEALGVTASGQSELSRYVSGYAGWQHFSGEAP</sequence>
<feature type="binding site" evidence="2">
    <location>
        <position position="131"/>
    </location>
    <ligand>
        <name>Mg(2+)</name>
        <dbReference type="ChEBI" id="CHEBI:18420"/>
        <label>1</label>
    </ligand>
</feature>
<dbReference type="GO" id="GO:0009229">
    <property type="term" value="P:thiamine diphosphate biosynthetic process"/>
    <property type="evidence" value="ECO:0007669"/>
    <property type="project" value="UniProtKB-UniRule"/>
</dbReference>
<dbReference type="GO" id="GO:0009228">
    <property type="term" value="P:thiamine biosynthetic process"/>
    <property type="evidence" value="ECO:0007669"/>
    <property type="project" value="UniProtKB-KW"/>
</dbReference>
<comment type="catalytic activity">
    <reaction evidence="2">
        <text>thiamine phosphate + ATP = thiamine diphosphate + ADP</text>
        <dbReference type="Rhea" id="RHEA:15913"/>
        <dbReference type="ChEBI" id="CHEBI:30616"/>
        <dbReference type="ChEBI" id="CHEBI:37575"/>
        <dbReference type="ChEBI" id="CHEBI:58937"/>
        <dbReference type="ChEBI" id="CHEBI:456216"/>
        <dbReference type="EC" id="2.7.4.16"/>
    </reaction>
</comment>
<feature type="binding site" evidence="2">
    <location>
        <position position="268"/>
    </location>
    <ligand>
        <name>substrate</name>
    </ligand>
</feature>
<evidence type="ECO:0000259" key="3">
    <source>
        <dbReference type="Pfam" id="PF00586"/>
    </source>
</evidence>
<feature type="binding site" evidence="2">
    <location>
        <position position="32"/>
    </location>
    <ligand>
        <name>Mg(2+)</name>
        <dbReference type="ChEBI" id="CHEBI:18420"/>
        <label>4</label>
    </ligand>
</feature>
<dbReference type="InterPro" id="IPR006283">
    <property type="entry name" value="ThiL-like"/>
</dbReference>
<evidence type="ECO:0000256" key="2">
    <source>
        <dbReference type="HAMAP-Rule" id="MF_02128"/>
    </source>
</evidence>
<dbReference type="InterPro" id="IPR036676">
    <property type="entry name" value="PurM-like_C_sf"/>
</dbReference>
<reference evidence="5 6" key="1">
    <citation type="submission" date="2020-07" db="EMBL/GenBank/DDBJ databases">
        <title>Halomonas sp. QX-2 draft genome sequence.</title>
        <authorList>
            <person name="Qiu X."/>
        </authorList>
    </citation>
    <scope>NUCLEOTIDE SEQUENCE [LARGE SCALE GENOMIC DNA]</scope>
    <source>
        <strain evidence="5 6">QX-2</strain>
    </source>
</reference>
<dbReference type="PANTHER" id="PTHR30270">
    <property type="entry name" value="THIAMINE-MONOPHOSPHATE KINASE"/>
    <property type="match status" value="1"/>
</dbReference>
<comment type="function">
    <text evidence="2">Catalyzes the ATP-dependent phosphorylation of thiamine-monophosphate (TMP) to form thiamine-pyrophosphate (TPP), the active form of vitamin B1.</text>
</comment>
<keyword evidence="2 5" id="KW-0418">Kinase</keyword>
<keyword evidence="2 5" id="KW-0808">Transferase</keyword>
<feature type="binding site" evidence="2">
    <location>
        <position position="77"/>
    </location>
    <ligand>
        <name>Mg(2+)</name>
        <dbReference type="ChEBI" id="CHEBI:18420"/>
        <label>3</label>
    </ligand>
</feature>
<keyword evidence="2" id="KW-0479">Metal-binding</keyword>
<dbReference type="Proteomes" id="UP000520876">
    <property type="component" value="Unassembled WGS sequence"/>
</dbReference>
<gene>
    <name evidence="2 5" type="primary">thiL</name>
    <name evidence="5" type="ORF">HZU72_22895</name>
</gene>
<dbReference type="InterPro" id="IPR036921">
    <property type="entry name" value="PurM-like_N_sf"/>
</dbReference>
<keyword evidence="6" id="KW-1185">Reference proteome</keyword>
<dbReference type="PANTHER" id="PTHR30270:SF0">
    <property type="entry name" value="THIAMINE-MONOPHOSPHATE KINASE"/>
    <property type="match status" value="1"/>
</dbReference>
<dbReference type="Gene3D" id="3.90.650.10">
    <property type="entry name" value="PurM-like C-terminal domain"/>
    <property type="match status" value="1"/>
</dbReference>
<dbReference type="UniPathway" id="UPA00060">
    <property type="reaction ID" value="UER00142"/>
</dbReference>
<dbReference type="CDD" id="cd02194">
    <property type="entry name" value="ThiL"/>
    <property type="match status" value="1"/>
</dbReference>
<dbReference type="EC" id="2.7.4.16" evidence="2"/>
<feature type="binding site" evidence="2">
    <location>
        <position position="217"/>
    </location>
    <ligand>
        <name>Mg(2+)</name>
        <dbReference type="ChEBI" id="CHEBI:18420"/>
        <label>3</label>
    </ligand>
</feature>
<comment type="similarity">
    <text evidence="2">Belongs to the thiamine-monophosphate kinase family.</text>
</comment>
<feature type="binding site" evidence="2">
    <location>
        <position position="220"/>
    </location>
    <ligand>
        <name>Mg(2+)</name>
        <dbReference type="ChEBI" id="CHEBI:18420"/>
        <label>5</label>
    </ligand>
</feature>
<dbReference type="GO" id="GO:0005524">
    <property type="term" value="F:ATP binding"/>
    <property type="evidence" value="ECO:0007669"/>
    <property type="project" value="UniProtKB-UniRule"/>
</dbReference>
<dbReference type="EMBL" id="JACCGK010000033">
    <property type="protein sequence ID" value="NYT75234.1"/>
    <property type="molecule type" value="Genomic_DNA"/>
</dbReference>
<dbReference type="SUPFAM" id="SSF56042">
    <property type="entry name" value="PurM C-terminal domain-like"/>
    <property type="match status" value="1"/>
</dbReference>
<feature type="binding site" evidence="2">
    <location>
        <position position="56"/>
    </location>
    <ligand>
        <name>substrate</name>
    </ligand>
</feature>
<feature type="domain" description="PurM-like N-terminal" evidence="3">
    <location>
        <begin position="30"/>
        <end position="146"/>
    </location>
</feature>
<dbReference type="InterPro" id="IPR016188">
    <property type="entry name" value="PurM-like_N"/>
</dbReference>
<dbReference type="RefSeq" id="WP_180096225.1">
    <property type="nucleotide sequence ID" value="NZ_CAXAZJ010000031.1"/>
</dbReference>
<feature type="binding site" evidence="2">
    <location>
        <position position="155"/>
    </location>
    <ligand>
        <name>ATP</name>
        <dbReference type="ChEBI" id="CHEBI:30616"/>
    </ligand>
</feature>
<keyword evidence="1 2" id="KW-0784">Thiamine biosynthesis</keyword>
<protein>
    <recommendedName>
        <fullName evidence="2">Thiamine-monophosphate kinase</fullName>
        <shortName evidence="2">TMP kinase</shortName>
        <shortName evidence="2">Thiamine-phosphate kinase</shortName>
        <ecNumber evidence="2">2.7.4.16</ecNumber>
    </recommendedName>
</protein>
<organism evidence="5 6">
    <name type="scientific">Vreelandella sedimenti</name>
    <dbReference type="NCBI Taxonomy" id="2729618"/>
    <lineage>
        <taxon>Bacteria</taxon>
        <taxon>Pseudomonadati</taxon>
        <taxon>Pseudomonadota</taxon>
        <taxon>Gammaproteobacteria</taxon>
        <taxon>Oceanospirillales</taxon>
        <taxon>Halomonadaceae</taxon>
        <taxon>Vreelandella</taxon>
    </lineage>
</organism>
<feature type="binding site" evidence="2">
    <location>
        <position position="32"/>
    </location>
    <ligand>
        <name>Mg(2+)</name>
        <dbReference type="ChEBI" id="CHEBI:18420"/>
        <label>3</label>
    </ligand>
</feature>
<feature type="binding site" evidence="2">
    <location>
        <position position="77"/>
    </location>
    <ligand>
        <name>Mg(2+)</name>
        <dbReference type="ChEBI" id="CHEBI:18420"/>
        <label>4</label>
    </ligand>
</feature>
<dbReference type="InterPro" id="IPR010918">
    <property type="entry name" value="PurM-like_C_dom"/>
</dbReference>
<evidence type="ECO:0000259" key="4">
    <source>
        <dbReference type="Pfam" id="PF02769"/>
    </source>
</evidence>
<evidence type="ECO:0000313" key="6">
    <source>
        <dbReference type="Proteomes" id="UP000520876"/>
    </source>
</evidence>